<dbReference type="KEGG" id="mcub:MCBB_1807"/>
<name>A0A1D3L473_9EURY</name>
<sequence length="204" mass="22765">MTKTLDIVMAGVISGLVAYTTTQLGIGGTVIGAVLGSMLYQLMTHLFKEPLEGVEAPTISKKIVYIFPLIVIVLVELIYMLSTISVREHHLFYMLENMAGGNLFRSIGFGLLIMGIYPFIQPKEIKKEYGYIIIAVALIKLWNGFSDLNTPITDLYSLLYSELGILISLMVILALSYVILAIAKESIDIVHENEREKEIGRYNE</sequence>
<dbReference type="PATRIC" id="fig|129848.4.peg.1845"/>
<evidence type="ECO:0000256" key="1">
    <source>
        <dbReference type="SAM" id="Phobius"/>
    </source>
</evidence>
<keyword evidence="1" id="KW-1133">Transmembrane helix</keyword>
<feature type="transmembrane region" description="Helical" evidence="1">
    <location>
        <begin position="63"/>
        <end position="82"/>
    </location>
</feature>
<dbReference type="OrthoDB" id="76535at2157"/>
<feature type="transmembrane region" description="Helical" evidence="1">
    <location>
        <begin position="24"/>
        <end position="42"/>
    </location>
</feature>
<dbReference type="Proteomes" id="UP000094707">
    <property type="component" value="Chromosome I"/>
</dbReference>
<evidence type="ECO:0000313" key="2">
    <source>
        <dbReference type="EMBL" id="SCG86358.1"/>
    </source>
</evidence>
<proteinExistence type="predicted"/>
<dbReference type="RefSeq" id="WP_071907429.1">
    <property type="nucleotide sequence ID" value="NZ_LT607756.1"/>
</dbReference>
<feature type="transmembrane region" description="Helical" evidence="1">
    <location>
        <begin position="102"/>
        <end position="120"/>
    </location>
</feature>
<keyword evidence="1" id="KW-0472">Membrane</keyword>
<gene>
    <name evidence="2" type="ORF">MCBB_1807</name>
</gene>
<dbReference type="EMBL" id="LT607756">
    <property type="protein sequence ID" value="SCG86358.1"/>
    <property type="molecule type" value="Genomic_DNA"/>
</dbReference>
<reference evidence="2 3" key="1">
    <citation type="submission" date="2016-08" db="EMBL/GenBank/DDBJ databases">
        <authorList>
            <person name="Seilhamer J.J."/>
        </authorList>
    </citation>
    <scope>NUCLEOTIDE SEQUENCE [LARGE SCALE GENOMIC DNA]</scope>
    <source>
        <strain evidence="2">Buetzberg</strain>
    </source>
</reference>
<protein>
    <submittedName>
        <fullName evidence="2">Uncharacterized protein</fullName>
    </submittedName>
</protein>
<keyword evidence="1" id="KW-0812">Transmembrane</keyword>
<organism evidence="2 3">
    <name type="scientific">Methanobacterium congolense</name>
    <dbReference type="NCBI Taxonomy" id="118062"/>
    <lineage>
        <taxon>Archaea</taxon>
        <taxon>Methanobacteriati</taxon>
        <taxon>Methanobacteriota</taxon>
        <taxon>Methanomada group</taxon>
        <taxon>Methanobacteria</taxon>
        <taxon>Methanobacteriales</taxon>
        <taxon>Methanobacteriaceae</taxon>
        <taxon>Methanobacterium</taxon>
    </lineage>
</organism>
<keyword evidence="3" id="KW-1185">Reference proteome</keyword>
<dbReference type="GeneID" id="30412645"/>
<evidence type="ECO:0000313" key="3">
    <source>
        <dbReference type="Proteomes" id="UP000094707"/>
    </source>
</evidence>
<dbReference type="AlphaFoldDB" id="A0A1D3L473"/>
<feature type="transmembrane region" description="Helical" evidence="1">
    <location>
        <begin position="129"/>
        <end position="145"/>
    </location>
</feature>
<feature type="transmembrane region" description="Helical" evidence="1">
    <location>
        <begin position="165"/>
        <end position="183"/>
    </location>
</feature>
<accession>A0A1D3L473</accession>